<dbReference type="AlphaFoldDB" id="A0A7J7HMD3"/>
<keyword evidence="1" id="KW-1133">Transmembrane helix</keyword>
<reference evidence="2 3" key="2">
    <citation type="submission" date="2020-07" db="EMBL/GenBank/DDBJ databases">
        <title>Genome assembly of wild tea tree DASZ reveals pedigree and selection history of tea varieties.</title>
        <authorList>
            <person name="Zhang W."/>
        </authorList>
    </citation>
    <scope>NUCLEOTIDE SEQUENCE [LARGE SCALE GENOMIC DNA]</scope>
    <source>
        <strain evidence="3">cv. G240</strain>
        <tissue evidence="2">Leaf</tissue>
    </source>
</reference>
<comment type="caution">
    <text evidence="2">The sequence shown here is derived from an EMBL/GenBank/DDBJ whole genome shotgun (WGS) entry which is preliminary data.</text>
</comment>
<dbReference type="Gene3D" id="3.30.565.10">
    <property type="entry name" value="Histidine kinase-like ATPase, C-terminal domain"/>
    <property type="match status" value="1"/>
</dbReference>
<dbReference type="Proteomes" id="UP000593564">
    <property type="component" value="Unassembled WGS sequence"/>
</dbReference>
<feature type="transmembrane region" description="Helical" evidence="1">
    <location>
        <begin position="174"/>
        <end position="195"/>
    </location>
</feature>
<dbReference type="SUPFAM" id="SSF55874">
    <property type="entry name" value="ATPase domain of HSP90 chaperone/DNA topoisomerase II/histidine kinase"/>
    <property type="match status" value="1"/>
</dbReference>
<dbReference type="PANTHER" id="PTHR48444">
    <property type="entry name" value="DNA TOPOISOMERASE 6 SUBUNIT B"/>
    <property type="match status" value="1"/>
</dbReference>
<dbReference type="EMBL" id="JACBKZ010000003">
    <property type="protein sequence ID" value="KAF5954022.1"/>
    <property type="molecule type" value="Genomic_DNA"/>
</dbReference>
<accession>A0A7J7HMD3</accession>
<evidence type="ECO:0008006" key="4">
    <source>
        <dbReference type="Google" id="ProtNLM"/>
    </source>
</evidence>
<keyword evidence="1" id="KW-0472">Membrane</keyword>
<reference evidence="3" key="1">
    <citation type="journal article" date="2020" name="Nat. Commun.">
        <title>Genome assembly of wild tea tree DASZ reveals pedigree and selection history of tea varieties.</title>
        <authorList>
            <person name="Zhang W."/>
            <person name="Zhang Y."/>
            <person name="Qiu H."/>
            <person name="Guo Y."/>
            <person name="Wan H."/>
            <person name="Zhang X."/>
            <person name="Scossa F."/>
            <person name="Alseekh S."/>
            <person name="Zhang Q."/>
            <person name="Wang P."/>
            <person name="Xu L."/>
            <person name="Schmidt M.H."/>
            <person name="Jia X."/>
            <person name="Li D."/>
            <person name="Zhu A."/>
            <person name="Guo F."/>
            <person name="Chen W."/>
            <person name="Ni D."/>
            <person name="Usadel B."/>
            <person name="Fernie A.R."/>
            <person name="Wen W."/>
        </authorList>
    </citation>
    <scope>NUCLEOTIDE SEQUENCE [LARGE SCALE GENOMIC DNA]</scope>
    <source>
        <strain evidence="3">cv. G240</strain>
    </source>
</reference>
<protein>
    <recommendedName>
        <fullName evidence="4">Histidine kinase/HSP90-like ATPase domain-containing protein</fullName>
    </recommendedName>
</protein>
<keyword evidence="1" id="KW-0812">Transmembrane</keyword>
<keyword evidence="3" id="KW-1185">Reference proteome</keyword>
<name>A0A7J7HMD3_CAMSI</name>
<dbReference type="InterPro" id="IPR036890">
    <property type="entry name" value="HATPase_C_sf"/>
</dbReference>
<dbReference type="PANTHER" id="PTHR48444:SF1">
    <property type="entry name" value="DNA TOPOISOMERASE 6 SUBUNIT B"/>
    <property type="match status" value="1"/>
</dbReference>
<feature type="transmembrane region" description="Helical" evidence="1">
    <location>
        <begin position="207"/>
        <end position="227"/>
    </location>
</feature>
<evidence type="ECO:0000313" key="3">
    <source>
        <dbReference type="Proteomes" id="UP000593564"/>
    </source>
</evidence>
<sequence>MFEERREGHIEVKFLFCLFLEVKFLTEGECVFYFPQGHIEQDNGRGMPHDDIPNMFGRVLSGTKYGLKQTRGKFGLGAKMALIWSKMSTWLPIDISSSMRGQNYSSFCRLDIDIHRYGIAAIVKDQGSLLSYTFGLTRFPSVEKELTARRCQECGQTLPPTYQPLADGDWSTGIFGAACVGHIICVEGGMTFVALTSVLNGIDPQTLFLIYEGLFFAWWMCGIYTSMARQSLQKKYHLKVI</sequence>
<proteinExistence type="predicted"/>
<evidence type="ECO:0000256" key="1">
    <source>
        <dbReference type="SAM" id="Phobius"/>
    </source>
</evidence>
<evidence type="ECO:0000313" key="2">
    <source>
        <dbReference type="EMBL" id="KAF5954022.1"/>
    </source>
</evidence>
<organism evidence="2 3">
    <name type="scientific">Camellia sinensis</name>
    <name type="common">Tea plant</name>
    <name type="synonym">Thea sinensis</name>
    <dbReference type="NCBI Taxonomy" id="4442"/>
    <lineage>
        <taxon>Eukaryota</taxon>
        <taxon>Viridiplantae</taxon>
        <taxon>Streptophyta</taxon>
        <taxon>Embryophyta</taxon>
        <taxon>Tracheophyta</taxon>
        <taxon>Spermatophyta</taxon>
        <taxon>Magnoliopsida</taxon>
        <taxon>eudicotyledons</taxon>
        <taxon>Gunneridae</taxon>
        <taxon>Pentapetalae</taxon>
        <taxon>asterids</taxon>
        <taxon>Ericales</taxon>
        <taxon>Theaceae</taxon>
        <taxon>Camellia</taxon>
    </lineage>
</organism>
<gene>
    <name evidence="2" type="ORF">HYC85_006878</name>
</gene>